<dbReference type="InterPro" id="IPR008906">
    <property type="entry name" value="HATC_C_dom"/>
</dbReference>
<evidence type="ECO:0000259" key="1">
    <source>
        <dbReference type="Pfam" id="PF05699"/>
    </source>
</evidence>
<dbReference type="InterPro" id="IPR012337">
    <property type="entry name" value="RNaseH-like_sf"/>
</dbReference>
<dbReference type="Gramene" id="mRNA:HanXRQr2_Chr04g0156841">
    <property type="protein sequence ID" value="mRNA:HanXRQr2_Chr04g0156841"/>
    <property type="gene ID" value="HanXRQr2_Chr04g0156841"/>
</dbReference>
<evidence type="ECO:0000313" key="2">
    <source>
        <dbReference type="EMBL" id="KAF5809411.1"/>
    </source>
</evidence>
<comment type="caution">
    <text evidence="2">The sequence shown here is derived from an EMBL/GenBank/DDBJ whole genome shotgun (WGS) entry which is preliminary data.</text>
</comment>
<proteinExistence type="predicted"/>
<dbReference type="PANTHER" id="PTHR23272">
    <property type="entry name" value="BED FINGER-RELATED"/>
    <property type="match status" value="1"/>
</dbReference>
<dbReference type="PANTHER" id="PTHR23272:SF188">
    <property type="entry name" value="HAT DIMERIZATION DOMAIN, RIBONUCLEASE H-LIKE SUPERFAMILY"/>
    <property type="match status" value="1"/>
</dbReference>
<accession>A0A9K3J5U2</accession>
<evidence type="ECO:0000313" key="3">
    <source>
        <dbReference type="Proteomes" id="UP000215914"/>
    </source>
</evidence>
<reference evidence="2" key="1">
    <citation type="journal article" date="2017" name="Nature">
        <title>The sunflower genome provides insights into oil metabolism, flowering and Asterid evolution.</title>
        <authorList>
            <person name="Badouin H."/>
            <person name="Gouzy J."/>
            <person name="Grassa C.J."/>
            <person name="Murat F."/>
            <person name="Staton S.E."/>
            <person name="Cottret L."/>
            <person name="Lelandais-Briere C."/>
            <person name="Owens G.L."/>
            <person name="Carrere S."/>
            <person name="Mayjonade B."/>
            <person name="Legrand L."/>
            <person name="Gill N."/>
            <person name="Kane N.C."/>
            <person name="Bowers J.E."/>
            <person name="Hubner S."/>
            <person name="Bellec A."/>
            <person name="Berard A."/>
            <person name="Berges H."/>
            <person name="Blanchet N."/>
            <person name="Boniface M.C."/>
            <person name="Brunel D."/>
            <person name="Catrice O."/>
            <person name="Chaidir N."/>
            <person name="Claudel C."/>
            <person name="Donnadieu C."/>
            <person name="Faraut T."/>
            <person name="Fievet G."/>
            <person name="Helmstetter N."/>
            <person name="King M."/>
            <person name="Knapp S.J."/>
            <person name="Lai Z."/>
            <person name="Le Paslier M.C."/>
            <person name="Lippi Y."/>
            <person name="Lorenzon L."/>
            <person name="Mandel J.R."/>
            <person name="Marage G."/>
            <person name="Marchand G."/>
            <person name="Marquand E."/>
            <person name="Bret-Mestries E."/>
            <person name="Morien E."/>
            <person name="Nambeesan S."/>
            <person name="Nguyen T."/>
            <person name="Pegot-Espagnet P."/>
            <person name="Pouilly N."/>
            <person name="Raftis F."/>
            <person name="Sallet E."/>
            <person name="Schiex T."/>
            <person name="Thomas J."/>
            <person name="Vandecasteele C."/>
            <person name="Vares D."/>
            <person name="Vear F."/>
            <person name="Vautrin S."/>
            <person name="Crespi M."/>
            <person name="Mangin B."/>
            <person name="Burke J.M."/>
            <person name="Salse J."/>
            <person name="Munos S."/>
            <person name="Vincourt P."/>
            <person name="Rieseberg L.H."/>
            <person name="Langlade N.B."/>
        </authorList>
    </citation>
    <scope>NUCLEOTIDE SEQUENCE</scope>
    <source>
        <tissue evidence="2">Leaves</tissue>
    </source>
</reference>
<dbReference type="Proteomes" id="UP000215914">
    <property type="component" value="Unassembled WGS sequence"/>
</dbReference>
<dbReference type="GO" id="GO:0046983">
    <property type="term" value="F:protein dimerization activity"/>
    <property type="evidence" value="ECO:0007669"/>
    <property type="project" value="InterPro"/>
</dbReference>
<sequence length="116" mass="13145">MYLDEQRIDLSQNVQVLDFWKAHAYRYPNLCRMARDVLSIPVSTVASEASFSIGGRILDQYRSTLTPQIVESLICSRDWLFGDSGLQTKEKEAMDAIIEDVISQHNGGEDAMDDED</sequence>
<dbReference type="EMBL" id="MNCJ02000319">
    <property type="protein sequence ID" value="KAF5809411.1"/>
    <property type="molecule type" value="Genomic_DNA"/>
</dbReference>
<name>A0A9K3J5U2_HELAN</name>
<reference evidence="2" key="2">
    <citation type="submission" date="2020-06" db="EMBL/GenBank/DDBJ databases">
        <title>Helianthus annuus Genome sequencing and assembly Release 2.</title>
        <authorList>
            <person name="Gouzy J."/>
            <person name="Langlade N."/>
            <person name="Munos S."/>
        </authorList>
    </citation>
    <scope>NUCLEOTIDE SEQUENCE</scope>
    <source>
        <tissue evidence="2">Leaves</tissue>
    </source>
</reference>
<gene>
    <name evidence="2" type="ORF">HanXRQr2_Chr04g0156841</name>
</gene>
<dbReference type="Pfam" id="PF05699">
    <property type="entry name" value="Dimer_Tnp_hAT"/>
    <property type="match status" value="1"/>
</dbReference>
<protein>
    <submittedName>
        <fullName evidence="2">HAT dimerization domain, ribonuclease H-like superfamily</fullName>
    </submittedName>
</protein>
<dbReference type="SUPFAM" id="SSF53098">
    <property type="entry name" value="Ribonuclease H-like"/>
    <property type="match status" value="1"/>
</dbReference>
<organism evidence="2 3">
    <name type="scientific">Helianthus annuus</name>
    <name type="common">Common sunflower</name>
    <dbReference type="NCBI Taxonomy" id="4232"/>
    <lineage>
        <taxon>Eukaryota</taxon>
        <taxon>Viridiplantae</taxon>
        <taxon>Streptophyta</taxon>
        <taxon>Embryophyta</taxon>
        <taxon>Tracheophyta</taxon>
        <taxon>Spermatophyta</taxon>
        <taxon>Magnoliopsida</taxon>
        <taxon>eudicotyledons</taxon>
        <taxon>Gunneridae</taxon>
        <taxon>Pentapetalae</taxon>
        <taxon>asterids</taxon>
        <taxon>campanulids</taxon>
        <taxon>Asterales</taxon>
        <taxon>Asteraceae</taxon>
        <taxon>Asteroideae</taxon>
        <taxon>Heliantheae alliance</taxon>
        <taxon>Heliantheae</taxon>
        <taxon>Helianthus</taxon>
    </lineage>
</organism>
<dbReference type="AlphaFoldDB" id="A0A9K3J5U2"/>
<keyword evidence="3" id="KW-1185">Reference proteome</keyword>
<feature type="domain" description="HAT C-terminal dimerisation" evidence="1">
    <location>
        <begin position="2"/>
        <end position="80"/>
    </location>
</feature>